<reference evidence="4" key="1">
    <citation type="journal article" date="2013" name="Genome Announc.">
        <title>Draft Genome Sequence of Streptomyces bottropensis ATCC 25435, a Bottromycin-Producing Actinomycete.</title>
        <authorList>
            <person name="Zhang H."/>
            <person name="Zhou W."/>
            <person name="Zhuang Y."/>
            <person name="Liang X."/>
            <person name="Liu T."/>
        </authorList>
    </citation>
    <scope>NUCLEOTIDE SEQUENCE [LARGE SCALE GENOMIC DNA]</scope>
    <source>
        <strain evidence="4">ATCC 25435</strain>
    </source>
</reference>
<dbReference type="Proteomes" id="UP000030760">
    <property type="component" value="Unassembled WGS sequence"/>
</dbReference>
<feature type="region of interest" description="Disordered" evidence="1">
    <location>
        <begin position="59"/>
        <end position="86"/>
    </location>
</feature>
<accession>M3FDQ9</accession>
<dbReference type="EMBL" id="KB405097">
    <property type="protein sequence ID" value="EMF50970.1"/>
    <property type="molecule type" value="Genomic_DNA"/>
</dbReference>
<dbReference type="InterPro" id="IPR036457">
    <property type="entry name" value="PPM-type-like_dom_sf"/>
</dbReference>
<sequence length="86" mass="8947">MAPTDPLSSVRSRALRHRADAAAGHDDGRVQWGNAGHPPPILVREHRVAQRLVAPTTLPVGLGGSEPRVSELGLAPGTESSASPTE</sequence>
<evidence type="ECO:0000259" key="2">
    <source>
        <dbReference type="Pfam" id="PF07228"/>
    </source>
</evidence>
<feature type="compositionally biased region" description="Polar residues" evidence="1">
    <location>
        <begin position="1"/>
        <end position="10"/>
    </location>
</feature>
<dbReference type="AlphaFoldDB" id="M3FDQ9"/>
<evidence type="ECO:0000313" key="3">
    <source>
        <dbReference type="EMBL" id="EMF50970.1"/>
    </source>
</evidence>
<feature type="domain" description="PPM-type phosphatase" evidence="2">
    <location>
        <begin position="26"/>
        <end position="78"/>
    </location>
</feature>
<evidence type="ECO:0000313" key="4">
    <source>
        <dbReference type="Proteomes" id="UP000030760"/>
    </source>
</evidence>
<proteinExistence type="predicted"/>
<evidence type="ECO:0000256" key="1">
    <source>
        <dbReference type="SAM" id="MobiDB-lite"/>
    </source>
</evidence>
<dbReference type="Gene3D" id="3.60.40.10">
    <property type="entry name" value="PPM-type phosphatase domain"/>
    <property type="match status" value="1"/>
</dbReference>
<protein>
    <submittedName>
        <fullName evidence="3">Regulatory phosphatase</fullName>
    </submittedName>
</protein>
<organism evidence="3 4">
    <name type="scientific">Streptomyces bottropensis ATCC 25435</name>
    <dbReference type="NCBI Taxonomy" id="1054862"/>
    <lineage>
        <taxon>Bacteria</taxon>
        <taxon>Bacillati</taxon>
        <taxon>Actinomycetota</taxon>
        <taxon>Actinomycetes</taxon>
        <taxon>Kitasatosporales</taxon>
        <taxon>Streptomycetaceae</taxon>
        <taxon>Streptomyces</taxon>
    </lineage>
</organism>
<dbReference type="InterPro" id="IPR001932">
    <property type="entry name" value="PPM-type_phosphatase-like_dom"/>
</dbReference>
<dbReference type="Pfam" id="PF07228">
    <property type="entry name" value="SpoIIE"/>
    <property type="match status" value="1"/>
</dbReference>
<name>M3FDQ9_9ACTN</name>
<gene>
    <name evidence="3" type="ORF">SBD_7687</name>
</gene>
<feature type="compositionally biased region" description="Basic and acidic residues" evidence="1">
    <location>
        <begin position="17"/>
        <end position="29"/>
    </location>
</feature>
<feature type="region of interest" description="Disordered" evidence="1">
    <location>
        <begin position="1"/>
        <end position="38"/>
    </location>
</feature>